<comment type="cofactor">
    <cofactor evidence="1">
        <name>pantetheine 4'-phosphate</name>
        <dbReference type="ChEBI" id="CHEBI:47942"/>
    </cofactor>
</comment>
<feature type="domain" description="Carrier" evidence="6">
    <location>
        <begin position="2700"/>
        <end position="2775"/>
    </location>
</feature>
<dbReference type="SMART" id="SM00823">
    <property type="entry name" value="PKS_PP"/>
    <property type="match status" value="2"/>
</dbReference>
<dbReference type="Pfam" id="PF00550">
    <property type="entry name" value="PP-binding"/>
    <property type="match status" value="4"/>
</dbReference>
<dbReference type="RefSeq" id="WP_137696683.1">
    <property type="nucleotide sequence ID" value="NZ_CP061336.1"/>
</dbReference>
<dbReference type="GO" id="GO:0043041">
    <property type="term" value="P:amino acid activation for nonribosomal peptide biosynthetic process"/>
    <property type="evidence" value="ECO:0007669"/>
    <property type="project" value="TreeGrafter"/>
</dbReference>
<keyword evidence="3" id="KW-0596">Phosphopantetheine</keyword>
<proteinExistence type="inferred from homology"/>
<dbReference type="NCBIfam" id="NF003417">
    <property type="entry name" value="PRK04813.1"/>
    <property type="match status" value="5"/>
</dbReference>
<dbReference type="NCBIfam" id="TIGR01733">
    <property type="entry name" value="AA-adenyl-dom"/>
    <property type="match status" value="3"/>
</dbReference>
<feature type="domain" description="Carrier" evidence="6">
    <location>
        <begin position="3755"/>
        <end position="3830"/>
    </location>
</feature>
<dbReference type="Gene3D" id="2.30.38.10">
    <property type="entry name" value="Luciferase, Domain 3"/>
    <property type="match status" value="3"/>
</dbReference>
<name>A0A4U7JIS7_9FIRM</name>
<evidence type="ECO:0000256" key="3">
    <source>
        <dbReference type="ARBA" id="ARBA00022450"/>
    </source>
</evidence>
<dbReference type="Gene3D" id="3.40.50.980">
    <property type="match status" value="6"/>
</dbReference>
<dbReference type="InterPro" id="IPR036736">
    <property type="entry name" value="ACP-like_sf"/>
</dbReference>
<comment type="similarity">
    <text evidence="2">Belongs to the ATP-dependent AMP-binding enzyme family.</text>
</comment>
<dbReference type="PANTHER" id="PTHR45527">
    <property type="entry name" value="NONRIBOSOMAL PEPTIDE SYNTHETASE"/>
    <property type="match status" value="1"/>
</dbReference>
<dbReference type="Pfam" id="PF00501">
    <property type="entry name" value="AMP-binding"/>
    <property type="match status" value="4"/>
</dbReference>
<dbReference type="InterPro" id="IPR020806">
    <property type="entry name" value="PKS_PP-bd"/>
</dbReference>
<dbReference type="InterPro" id="IPR020845">
    <property type="entry name" value="AMP-binding_CS"/>
</dbReference>
<dbReference type="CDD" id="cd05930">
    <property type="entry name" value="A_NRPS"/>
    <property type="match status" value="2"/>
</dbReference>
<dbReference type="GO" id="GO:0017000">
    <property type="term" value="P:antibiotic biosynthetic process"/>
    <property type="evidence" value="ECO:0007669"/>
    <property type="project" value="UniProtKB-KW"/>
</dbReference>
<evidence type="ECO:0000256" key="2">
    <source>
        <dbReference type="ARBA" id="ARBA00006432"/>
    </source>
</evidence>
<dbReference type="InterPro" id="IPR000873">
    <property type="entry name" value="AMP-dep_synth/lig_dom"/>
</dbReference>
<organism evidence="7 8">
    <name type="scientific">Ruminiclostridium herbifermentans</name>
    <dbReference type="NCBI Taxonomy" id="2488810"/>
    <lineage>
        <taxon>Bacteria</taxon>
        <taxon>Bacillati</taxon>
        <taxon>Bacillota</taxon>
        <taxon>Clostridia</taxon>
        <taxon>Eubacteriales</taxon>
        <taxon>Oscillospiraceae</taxon>
        <taxon>Ruminiclostridium</taxon>
    </lineage>
</organism>
<dbReference type="Pfam" id="PF13193">
    <property type="entry name" value="AMP-binding_C"/>
    <property type="match status" value="3"/>
</dbReference>
<keyword evidence="4" id="KW-0597">Phosphoprotein</keyword>
<dbReference type="FunFam" id="3.40.50.980:FF:000002">
    <property type="entry name" value="Enterobactin synthetase component F"/>
    <property type="match status" value="3"/>
</dbReference>
<evidence type="ECO:0000313" key="7">
    <source>
        <dbReference type="EMBL" id="QNU65937.1"/>
    </source>
</evidence>
<dbReference type="InterPro" id="IPR006162">
    <property type="entry name" value="Ppantetheine_attach_site"/>
</dbReference>
<dbReference type="InterPro" id="IPR045851">
    <property type="entry name" value="AMP-bd_C_sf"/>
</dbReference>
<dbReference type="GO" id="GO:0008610">
    <property type="term" value="P:lipid biosynthetic process"/>
    <property type="evidence" value="ECO:0007669"/>
    <property type="project" value="UniProtKB-ARBA"/>
</dbReference>
<dbReference type="Gene3D" id="3.30.559.30">
    <property type="entry name" value="Nonribosomal peptide synthetase, condensation domain"/>
    <property type="match status" value="3"/>
</dbReference>
<dbReference type="GO" id="GO:0005829">
    <property type="term" value="C:cytosol"/>
    <property type="evidence" value="ECO:0007669"/>
    <property type="project" value="TreeGrafter"/>
</dbReference>
<dbReference type="FunFam" id="3.40.50.12780:FF:000012">
    <property type="entry name" value="Non-ribosomal peptide synthetase"/>
    <property type="match status" value="3"/>
</dbReference>
<evidence type="ECO:0000256" key="1">
    <source>
        <dbReference type="ARBA" id="ARBA00001957"/>
    </source>
</evidence>
<dbReference type="GO" id="GO:0003824">
    <property type="term" value="F:catalytic activity"/>
    <property type="evidence" value="ECO:0007669"/>
    <property type="project" value="InterPro"/>
</dbReference>
<dbReference type="InterPro" id="IPR001242">
    <property type="entry name" value="Condensation_dom"/>
</dbReference>
<dbReference type="InterPro" id="IPR010071">
    <property type="entry name" value="AA_adenyl_dom"/>
</dbReference>
<keyword evidence="5" id="KW-0045">Antibiotic biosynthesis</keyword>
<dbReference type="EMBL" id="CP061336">
    <property type="protein sequence ID" value="QNU65937.1"/>
    <property type="molecule type" value="Genomic_DNA"/>
</dbReference>
<dbReference type="SUPFAM" id="SSF52777">
    <property type="entry name" value="CoA-dependent acyltransferases"/>
    <property type="match status" value="6"/>
</dbReference>
<dbReference type="InterPro" id="IPR025110">
    <property type="entry name" value="AMP-bd_C"/>
</dbReference>
<dbReference type="FunFam" id="1.10.1200.10:FF:000005">
    <property type="entry name" value="Nonribosomal peptide synthetase 1"/>
    <property type="match status" value="2"/>
</dbReference>
<evidence type="ECO:0000313" key="8">
    <source>
        <dbReference type="Proteomes" id="UP000306409"/>
    </source>
</evidence>
<dbReference type="SUPFAM" id="SSF47336">
    <property type="entry name" value="ACP-like"/>
    <property type="match status" value="4"/>
</dbReference>
<protein>
    <submittedName>
        <fullName evidence="7">Amino acid adenylation domain-containing protein</fullName>
    </submittedName>
</protein>
<dbReference type="Gene3D" id="3.40.50.12780">
    <property type="entry name" value="N-terminal domain of ligase-like"/>
    <property type="match status" value="1"/>
</dbReference>
<dbReference type="Gene3D" id="3.30.300.30">
    <property type="match status" value="4"/>
</dbReference>
<dbReference type="OrthoDB" id="9765680at2"/>
<reference evidence="7 8" key="1">
    <citation type="submission" date="2020-09" db="EMBL/GenBank/DDBJ databases">
        <title>Characterization and genome sequencing of Ruminiclostridium sp. nov. MA18.</title>
        <authorList>
            <person name="Rettenmaier R."/>
            <person name="Kowollik M.-L."/>
            <person name="Liebl W."/>
            <person name="Zverlov V."/>
        </authorList>
    </citation>
    <scope>NUCLEOTIDE SEQUENCE [LARGE SCALE GENOMIC DNA]</scope>
    <source>
        <strain evidence="7 8">MA18</strain>
    </source>
</reference>
<gene>
    <name evidence="7" type="ORF">EHE19_013705</name>
</gene>
<evidence type="ECO:0000256" key="4">
    <source>
        <dbReference type="ARBA" id="ARBA00022553"/>
    </source>
</evidence>
<dbReference type="CDD" id="cd12117">
    <property type="entry name" value="A_NRPS_Srf_like"/>
    <property type="match status" value="1"/>
</dbReference>
<feature type="domain" description="Carrier" evidence="6">
    <location>
        <begin position="583"/>
        <end position="658"/>
    </location>
</feature>
<dbReference type="Pfam" id="PF00668">
    <property type="entry name" value="Condensation"/>
    <property type="match status" value="3"/>
</dbReference>
<evidence type="ECO:0000256" key="5">
    <source>
        <dbReference type="ARBA" id="ARBA00023194"/>
    </source>
</evidence>
<accession>A0A4U7JIS7</accession>
<dbReference type="InterPro" id="IPR042099">
    <property type="entry name" value="ANL_N_sf"/>
</dbReference>
<dbReference type="PROSITE" id="PS50075">
    <property type="entry name" value="CARRIER"/>
    <property type="match status" value="4"/>
</dbReference>
<dbReference type="KEGG" id="rher:EHE19_013705"/>
<dbReference type="FunFam" id="3.40.50.980:FF:000001">
    <property type="entry name" value="Non-ribosomal peptide synthetase"/>
    <property type="match status" value="3"/>
</dbReference>
<feature type="domain" description="Carrier" evidence="6">
    <location>
        <begin position="1632"/>
        <end position="1707"/>
    </location>
</feature>
<dbReference type="GO" id="GO:0031177">
    <property type="term" value="F:phosphopantetheine binding"/>
    <property type="evidence" value="ECO:0007669"/>
    <property type="project" value="InterPro"/>
</dbReference>
<evidence type="ECO:0000259" key="6">
    <source>
        <dbReference type="PROSITE" id="PS50075"/>
    </source>
</evidence>
<sequence>MRSLADILKRASLTQKGITFINGEQDISHLTYKELFEKAQKFLAMLQNNGLKAGDQLILQLDDDEDFIYIFWACVLGGIIPVPLTQGGNDEHRLKVIKVWQSLLSPHMISTANAYNRFKTHMQNISEFAKDIEAIEKSIILLDNQELSETYGEIFDADLEHTAFLQFSSGSTGTPKGVILSHENLLTNINAIAEGTKCTQEDSSFSWMPLTHDMGLIGFHLAPIYACIDQYIMPTALFIRRPSLWMDKVAEYNATILSSPNFGYKYLLDHIETKEHKNWDLSCVKLIFNGAEPIDAHLCSVFLDKMSSFGLKKNVLFCVYGLAEASLAVTFPPINEQILTHNVKRSSLNLGELIEYASGNERTTNEGTANEGTTFVDLGYPVKDCSVAILNSNNEVLGEEHLGYVHIKGKNVTKGYYNNEVATNELISEDGWLNTGDLGFIKNGRLIITGRAKDIIFINGQNFYAHDIERIIYNLDGIELGTVAVCGVYNASEKTEQVCAFVIFKKGVKDFVPKALEIKSALNKQLGFNEVLVIPVKKIPKTTSGKIQRFKLRESYLAGEFSDTVSELNQYFLENGNNRTIENPENELQQKLVEIWKDLLKLQAVGINEDFFELGGNSLKGALLLNKIYEEFNTEIVMADFFVASTIKELSALIENSEKREYDYIKPIEKREFYPLSAAQKRMYLLSQMDGANTNYNLPYFMLVEGKLDAAKVEKVFNTIIHRHEALRTSFCVVEGEPVQKINEFVKFTVSCNSGDIENIDKLASEFIRPFNLTEAPLMRVELVKFNEDKHLLMFDMHHIISDGTTMGILIKEFSQLYLGNNLPKVNINYKDYAVWEKEYLCSEHIQIQKKYWLDRFSDEITVLNLPTDYKRPKQPSYEGKRIRFKLSSDVKKEIDKLSQRTNATSYMILLAAYNILLYKYTGQQDIVVGSPVIGRPRSELTSVAGMFVNSLAMRNYPKGENTFIEFLDSVRNSSLDAFKNQNYPYDKLIEELDISVDPSRNPLFDTMFSVQNMELGEFNIEGLKFNSYQYETGISKFDITLLAEEKDGAVEFELEYKTALFSPKTIERMSSHFVNIISEILKNPEIKLSEIELTSNEEQIQLLNDFNISKTDFPKEKTLSELFEQQVIENPDRIAVVFENDYITYSELNIRANKLARTLCEKGLSKYGTAALLINRSIDMITAILAVLKAGCCYLPIDTANPKDRVLNMLEDSNADILIAHKELLELAEGAKTGICDLEDLLEQSQKENGENLGYAITSDSPAYIMYTSGSTGKPKGNITTHYNISRVVKNTNYIDITAEDTLLQLSNYAFDGSTFDIYGALLNGAKLVLVDKEKLLDMNALARLIERNRVTLFFITTALFNTLVDTKLESLKNIRKILFGGERVSVRHVQKALEFLGSGKLMHVYGPTESTVFATYYNIDNVDSNAVSIPIGKPITNTMLFVVDKYNKLQPIGVPGELCISGDGLAKGYLNRPELTAEKFVQNPFCSNKQFNFEYEDTRMYRTGDLVKWLPDGNIEFLDRIDNQVKLRGFRIELSEVESTISEIDGVNKVFATIVENEIGGKNLCAYIEFEGEFSYDNVKAFLSEKLPEFMVPDYFILVDKLPINANGKVDKNKLPGIEKAVASTSKYIPPENDIQQRLQAIWTEILGIDRISIDAKFSDLGGQSIKAAVIISRIYKEFNKDIPFREFYKAQTIRNISNIIAEAEEKQFQAVTKAEGKEYYSLTASQKGLFVQEQFEGIGISYNMPIALKIEGQLDTDCASKSFLAIAKRHEALRTYFEMVDGIPVQKISENTDLSIVLSEGLEENADDIVKNFVRPFDLGKSTLLRVQIVKFSEYKYMLLIDMHHIISDGISVMTILKEFERLYNGESLEPIKLHYKDFAQWQNKFLLSSKAKKQEAYWEKVLSEEIPVLNMPCDYIRTDKRTFDGDSIHFTVDKNTALALQDIASKEGITLNSVLMSCYGVMINKYTAQKDIMIGSLVSGRNHPDILNMVGMFNNFLPIKISVEGQSRFIDCAIANTKSIFAAYENQDYPYNLMVEKFSGRIEKSRNPFFDTMLIYHNQFENQLNLQMKDLKIDRYQLKTNTSKLDLKLDIYNAEDGGFDCFIEYNTNLFKDDTINRMSQHFINILNRVVSNPNTLIEEMDMMSEAERNQILRGFNNTRTEYQKEETINNLFRQQAFKTPDILAVSYGDKFLTYRELDQKSDTLAVMLRKKGACAEKIVAVMIERSLTMSVALFAVLKSGAAYLPISPEYPTDRIKFMLKDSGAVLLITQEKFLNNISEFNIISEEKLVNLNDPNIYCEDNISASINANDYYADLENVNNARNAAYVIYTSGSTGIPKGVVIEHYSLVNRLNWMQKMYPIGEGDIILQKTPYTFDVSVWEQFWWALNGAAVHFLEPGGEKDPEAIARAIEQHKITTMHFVPSMLNIFLEYIDGKADLKCLKSLKQVYASGEALAAQQVNRFNRLLLAENGTRLHNLYGPTEATIDVSYFDCSTSMEYEEIPIGKPIDNINLYILDKNNRLCPIGVPGELCIAGDGIARGYLNRAELQAEKFVDNPFYADTNYKVMYKSGDLAKWMPDGNIQYLGRLDFQVKIRGNRIELGEIESELLKHESIKEAVVAANDHTDGSKYLCAYYVSDVELSVNMLRSHLAKNLAEYMIPSYFVRLDKIPLSSNGKADRKALPKPEGIKINTGTDFVPPRTDVEKRLASLWGEILNVESVGIDDDFFELGGHSLKATVLETKIHKEFGVDIKLRDIFSLTTIRSIAEYINNNGQKEFKQIKKVTPKEYYKLSPSQKRIYLLNKIEDGGTAYNLPGALMIEGELDLVRFKTAFKKLIDRHETLRTSFHMIDGQPVQTIHEETDFDINVLEAQQDEIPEILRAFVRPFELSKAPLIRVQLIKLAKDKHILMYDMHHIVSDGFSSVILVKDFVDLYTDKNLDELKITYKDYSEWQDELFEKGELKKQEAYWLNEFNDNIPVLNMPTDYIRPTIQKFNGKKISMNIPTDVVEKVRELEKNTGLTLYMIMLAAYNILLSKYSDQEDIVVGCPTAGRQHADLDNIIGMFVNTVAIRNKPEGKKIIEEFLAEVKEKSIEAFENEAYPFEELVNKLKLNKDLSRNPLFDTMFVLQNMGIPSMEIEGLKFSGYNIENNVSKFDLTIEAVEDNEDIRLNIEYSTSLFKEETIIRLAGHFIRILEAVALNPKKRIEEIDMVSNVEKNRILKVFNDTKAEYPKEETINRLFRQQAARTPNKLAVSFGSSSLTYREIDERSDKLAYTLREKGACAEKIVAVLMERSLDMSTALMAILKSGAAYLPLNPDNPVERIKFMLEDSGAVLLLTQEKFISLITEHDIISEEKLVNLNDDSLYSHDNAIDCESVNNSRNPAYIIYTSGSTGTPKGVIIEHYSLINRLNWMQKMYPIGEGDVILQKTPYTFDVSVWEQFWWALNGAAVHFLEPGGEKDPEAIVQAIEEHKITTMHFVPSMLNMFLEYIDGKVDLKRLKSLKQVFASGEALGAQQVMRFNRLLLRENGTKLHNLYGPTEASIDVSYFDCSIDKEYEEIPIGKPIDNIHLYVIDKNNRLCPIGVPGELCIAGDGLARGYLNREQLTSEKFVPNPFSSITNYPLMYKSGDLAKWMPDGNIQYLGRLDFQVKIRGNRIELGEIEAELLKHTAIKEAVVAALDKKDGSKYLCAYYVSDEELAVNELRAFLTKNLTEYMIPAYFIKLDKIPLSSNGKADRKALPKPEGIKINTGTEYVAANTATEKKLEALWKELLNIDTVGINDNFFDLGGNSLLLVSMHSKLEEEYKIGIKVTDLFANPSISSLAQFIDSSNSSRKSVTPVKTVLNADYFKNEASVESVASSFGYQFRKDMYEIIKRLEGCSDYEVEHILIALLVHLLHQITKQSVVCLNIGKGEEVCPVKVDTSGAKQLAELAKRVKAAMDTDTLQLRNISTMNTKKLNNEILLFINVNNNSNLASYLDYFDLVIDFNTINGYPVIHFDFNNAILKSAKIKELGENYIKFINAAIMQKK</sequence>
<dbReference type="PANTHER" id="PTHR45527:SF1">
    <property type="entry name" value="FATTY ACID SYNTHASE"/>
    <property type="match status" value="1"/>
</dbReference>
<dbReference type="PROSITE" id="PS00012">
    <property type="entry name" value="PHOSPHOPANTETHEINE"/>
    <property type="match status" value="1"/>
</dbReference>
<dbReference type="InterPro" id="IPR023213">
    <property type="entry name" value="CAT-like_dom_sf"/>
</dbReference>
<dbReference type="FunFam" id="3.30.300.30:FF:000010">
    <property type="entry name" value="Enterobactin synthetase component F"/>
    <property type="match status" value="2"/>
</dbReference>
<dbReference type="Gene3D" id="3.30.559.10">
    <property type="entry name" value="Chloramphenicol acetyltransferase-like domain"/>
    <property type="match status" value="3"/>
</dbReference>
<dbReference type="Gene3D" id="1.10.1200.10">
    <property type="entry name" value="ACP-like"/>
    <property type="match status" value="4"/>
</dbReference>
<dbReference type="InterPro" id="IPR009081">
    <property type="entry name" value="PP-bd_ACP"/>
</dbReference>
<keyword evidence="8" id="KW-1185">Reference proteome</keyword>
<dbReference type="FunFam" id="2.30.38.10:FF:000001">
    <property type="entry name" value="Non-ribosomal peptide synthetase PvdI"/>
    <property type="match status" value="3"/>
</dbReference>
<dbReference type="SUPFAM" id="SSF56801">
    <property type="entry name" value="Acetyl-CoA synthetase-like"/>
    <property type="match status" value="4"/>
</dbReference>
<dbReference type="Proteomes" id="UP000306409">
    <property type="component" value="Chromosome"/>
</dbReference>
<dbReference type="PROSITE" id="PS00455">
    <property type="entry name" value="AMP_BINDING"/>
    <property type="match status" value="4"/>
</dbReference>
<dbReference type="GO" id="GO:0044550">
    <property type="term" value="P:secondary metabolite biosynthetic process"/>
    <property type="evidence" value="ECO:0007669"/>
    <property type="project" value="UniProtKB-ARBA"/>
</dbReference>
<dbReference type="CDD" id="cd19531">
    <property type="entry name" value="LCL_NRPS-like"/>
    <property type="match status" value="3"/>
</dbReference>